<feature type="compositionally biased region" description="Low complexity" evidence="4">
    <location>
        <begin position="398"/>
        <end position="418"/>
    </location>
</feature>
<evidence type="ECO:0008006" key="7">
    <source>
        <dbReference type="Google" id="ProtNLM"/>
    </source>
</evidence>
<keyword evidence="6" id="KW-1185">Reference proteome</keyword>
<evidence type="ECO:0000256" key="3">
    <source>
        <dbReference type="PROSITE-ProRule" id="PRU00023"/>
    </source>
</evidence>
<evidence type="ECO:0000256" key="4">
    <source>
        <dbReference type="SAM" id="MobiDB-lite"/>
    </source>
</evidence>
<protein>
    <recommendedName>
        <fullName evidence="7">RING-type domain-containing protein</fullName>
    </recommendedName>
</protein>
<dbReference type="Pfam" id="PF13920">
    <property type="entry name" value="zf-C3HC4_3"/>
    <property type="match status" value="1"/>
</dbReference>
<dbReference type="PANTHER" id="PTHR24171">
    <property type="entry name" value="ANKYRIN REPEAT DOMAIN-CONTAINING PROTEIN 39-RELATED"/>
    <property type="match status" value="1"/>
</dbReference>
<dbReference type="InterPro" id="IPR013083">
    <property type="entry name" value="Znf_RING/FYVE/PHD"/>
</dbReference>
<dbReference type="CDD" id="cd16646">
    <property type="entry name" value="mRING-HC-C2H2C4_MDM2-like"/>
    <property type="match status" value="1"/>
</dbReference>
<name>A0ABR2YQD4_9CHLO</name>
<dbReference type="PANTHER" id="PTHR24171:SF8">
    <property type="entry name" value="BRCA1-ASSOCIATED RING DOMAIN PROTEIN 1"/>
    <property type="match status" value="1"/>
</dbReference>
<feature type="repeat" description="ANK" evidence="3">
    <location>
        <begin position="46"/>
        <end position="78"/>
    </location>
</feature>
<dbReference type="Gene3D" id="3.30.40.10">
    <property type="entry name" value="Zinc/RING finger domain, C3HC4 (zinc finger)"/>
    <property type="match status" value="1"/>
</dbReference>
<dbReference type="EMBL" id="JALJOT010000006">
    <property type="protein sequence ID" value="KAK9909290.1"/>
    <property type="molecule type" value="Genomic_DNA"/>
</dbReference>
<evidence type="ECO:0000256" key="1">
    <source>
        <dbReference type="ARBA" id="ARBA00022737"/>
    </source>
</evidence>
<evidence type="ECO:0000313" key="6">
    <source>
        <dbReference type="Proteomes" id="UP001491310"/>
    </source>
</evidence>
<comment type="caution">
    <text evidence="5">The sequence shown here is derived from an EMBL/GenBank/DDBJ whole genome shotgun (WGS) entry which is preliminary data.</text>
</comment>
<reference evidence="5 6" key="1">
    <citation type="journal article" date="2024" name="Nat. Commun.">
        <title>Phylogenomics reveals the evolutionary origins of lichenization in chlorophyte algae.</title>
        <authorList>
            <person name="Puginier C."/>
            <person name="Libourel C."/>
            <person name="Otte J."/>
            <person name="Skaloud P."/>
            <person name="Haon M."/>
            <person name="Grisel S."/>
            <person name="Petersen M."/>
            <person name="Berrin J.G."/>
            <person name="Delaux P.M."/>
            <person name="Dal Grande F."/>
            <person name="Keller J."/>
        </authorList>
    </citation>
    <scope>NUCLEOTIDE SEQUENCE [LARGE SCALE GENOMIC DNA]</scope>
    <source>
        <strain evidence="5 6">SAG 216-7</strain>
    </source>
</reference>
<sequence>MGNHASVPEKVYVAAKANDIAGLQSLIRDIKKYKKGPSALEFKDERQWTPLIVASAKGHYDCADMLARNGANVHHVSNRPDGTTALHECVARGHERVADLLLHYGASPFLENARGLTAIDVAINNRNVAMVRKLETRAPFQAMLLMKVPKWANLGTEWKPRWIVIMPRYPSPVAPAGTERLVRTLLVSYKGRDQVVPVLKVWLDGAIARPVVGYKGSANLQCALVLHRLHAAPSGAHLTGDQGSGYTLHIRPADDQPPATAALQHFITIVNHRDAPPPGAQAPQQAPVVVGQHPVSPSKIPDAPVVASAGESDEELARRLQEIYNNEAGTGQKTKLTTQPHPLPATPTSSAQIGPGPLQSSAIVPYPSIAGGIPGVGGSASPSVPQQPPTAMPNGTQAPPSNQATSSAPSAPPLSGSSMYPKVTSPDVSWPGWFATLSSAPGPPPTAASNAGGGTAPSAPAVANTPAANQNGKQPEVAQHTDFDDDDGLCVVCMEHPCEAGFLHGDSVHKCCCRECAKAIKQSSKTPLCPLCRQPIDSFIMNFY</sequence>
<proteinExistence type="predicted"/>
<keyword evidence="2 3" id="KW-0040">ANK repeat</keyword>
<dbReference type="SUPFAM" id="SSF48403">
    <property type="entry name" value="Ankyrin repeat"/>
    <property type="match status" value="1"/>
</dbReference>
<dbReference type="InterPro" id="IPR002110">
    <property type="entry name" value="Ankyrin_rpt"/>
</dbReference>
<feature type="repeat" description="ANK" evidence="3">
    <location>
        <begin position="81"/>
        <end position="113"/>
    </location>
</feature>
<dbReference type="PROSITE" id="PS50297">
    <property type="entry name" value="ANK_REP_REGION"/>
    <property type="match status" value="1"/>
</dbReference>
<dbReference type="InterPro" id="IPR036770">
    <property type="entry name" value="Ankyrin_rpt-contain_sf"/>
</dbReference>
<feature type="region of interest" description="Disordered" evidence="4">
    <location>
        <begin position="326"/>
        <end position="362"/>
    </location>
</feature>
<dbReference type="Proteomes" id="UP001491310">
    <property type="component" value="Unassembled WGS sequence"/>
</dbReference>
<feature type="region of interest" description="Disordered" evidence="4">
    <location>
        <begin position="291"/>
        <end position="314"/>
    </location>
</feature>
<feature type="region of interest" description="Disordered" evidence="4">
    <location>
        <begin position="441"/>
        <end position="480"/>
    </location>
</feature>
<evidence type="ECO:0000313" key="5">
    <source>
        <dbReference type="EMBL" id="KAK9909290.1"/>
    </source>
</evidence>
<evidence type="ECO:0000256" key="2">
    <source>
        <dbReference type="ARBA" id="ARBA00023043"/>
    </source>
</evidence>
<dbReference type="Pfam" id="PF12796">
    <property type="entry name" value="Ank_2"/>
    <property type="match status" value="1"/>
</dbReference>
<keyword evidence="1" id="KW-0677">Repeat</keyword>
<feature type="region of interest" description="Disordered" evidence="4">
    <location>
        <begin position="374"/>
        <end position="420"/>
    </location>
</feature>
<dbReference type="PROSITE" id="PS50088">
    <property type="entry name" value="ANK_REPEAT"/>
    <property type="match status" value="2"/>
</dbReference>
<gene>
    <name evidence="5" type="ORF">WJX75_000074</name>
</gene>
<accession>A0ABR2YQD4</accession>
<organism evidence="5 6">
    <name type="scientific">Coccomyxa subellipsoidea</name>
    <dbReference type="NCBI Taxonomy" id="248742"/>
    <lineage>
        <taxon>Eukaryota</taxon>
        <taxon>Viridiplantae</taxon>
        <taxon>Chlorophyta</taxon>
        <taxon>core chlorophytes</taxon>
        <taxon>Trebouxiophyceae</taxon>
        <taxon>Trebouxiophyceae incertae sedis</taxon>
        <taxon>Coccomyxaceae</taxon>
        <taxon>Coccomyxa</taxon>
    </lineage>
</organism>
<dbReference type="Gene3D" id="1.25.40.20">
    <property type="entry name" value="Ankyrin repeat-containing domain"/>
    <property type="match status" value="1"/>
</dbReference>
<dbReference type="SMART" id="SM00248">
    <property type="entry name" value="ANK"/>
    <property type="match status" value="3"/>
</dbReference>